<reference evidence="5" key="1">
    <citation type="submission" date="2021-06" db="EMBL/GenBank/DDBJ databases">
        <authorList>
            <person name="Arsene-Ploetze F."/>
        </authorList>
    </citation>
    <scope>NUCLEOTIDE SEQUENCE</scope>
    <source>
        <strain evidence="5">SBRY1</strain>
    </source>
</reference>
<keyword evidence="3" id="KW-0804">Transcription</keyword>
<dbReference type="RefSeq" id="WP_205047050.1">
    <property type="nucleotide sequence ID" value="NZ_CAJVAX010000006.1"/>
</dbReference>
<evidence type="ECO:0000256" key="3">
    <source>
        <dbReference type="ARBA" id="ARBA00023163"/>
    </source>
</evidence>
<dbReference type="GO" id="GO:0003677">
    <property type="term" value="F:DNA binding"/>
    <property type="evidence" value="ECO:0007669"/>
    <property type="project" value="UniProtKB-KW"/>
</dbReference>
<evidence type="ECO:0000259" key="4">
    <source>
        <dbReference type="PROSITE" id="PS50043"/>
    </source>
</evidence>
<keyword evidence="6" id="KW-1185">Reference proteome</keyword>
<protein>
    <submittedName>
        <fullName evidence="5">Regulatory protein, luxR family</fullName>
    </submittedName>
</protein>
<dbReference type="PANTHER" id="PTHR44688">
    <property type="entry name" value="DNA-BINDING TRANSCRIPTIONAL ACTIVATOR DEVR_DOSR"/>
    <property type="match status" value="1"/>
</dbReference>
<keyword evidence="2" id="KW-0238">DNA-binding</keyword>
<sequence length="242" mass="25852">MGTVGEAALRRVLAVVDLLIDADDEDALVPVLLPMLLAALPGDSVVWTPHPGSAAPLTLPRDLLAPSLLAAFRHGAAADPLVVHTTGGPGTPVRRSAMQSRAEYHALPLYADVYRKVGADDQLAMAFPAGREGGAERRVCLAVNRSGSDFTDADLAVAAMLRPRLARTLDRLHRTPPARALVSRREAEVLTLLAHGLTNEQIGHRLAISPRTVDKHLEHAYAKLRVCGRVDAANVWLAGPRP</sequence>
<feature type="domain" description="HTH luxR-type" evidence="4">
    <location>
        <begin position="175"/>
        <end position="240"/>
    </location>
</feature>
<proteinExistence type="predicted"/>
<dbReference type="InterPro" id="IPR000792">
    <property type="entry name" value="Tscrpt_reg_LuxR_C"/>
</dbReference>
<evidence type="ECO:0000313" key="5">
    <source>
        <dbReference type="EMBL" id="CAG7622273.1"/>
    </source>
</evidence>
<evidence type="ECO:0000313" key="6">
    <source>
        <dbReference type="Proteomes" id="UP001153328"/>
    </source>
</evidence>
<dbReference type="Gene3D" id="1.10.10.10">
    <property type="entry name" value="Winged helix-like DNA-binding domain superfamily/Winged helix DNA-binding domain"/>
    <property type="match status" value="1"/>
</dbReference>
<dbReference type="InterPro" id="IPR016032">
    <property type="entry name" value="Sig_transdc_resp-reg_C-effctor"/>
</dbReference>
<dbReference type="CDD" id="cd06170">
    <property type="entry name" value="LuxR_C_like"/>
    <property type="match status" value="1"/>
</dbReference>
<dbReference type="GO" id="GO:0006355">
    <property type="term" value="P:regulation of DNA-templated transcription"/>
    <property type="evidence" value="ECO:0007669"/>
    <property type="project" value="InterPro"/>
</dbReference>
<evidence type="ECO:0000256" key="2">
    <source>
        <dbReference type="ARBA" id="ARBA00023125"/>
    </source>
</evidence>
<organism evidence="5 6">
    <name type="scientific">Actinacidiphila bryophytorum</name>
    <dbReference type="NCBI Taxonomy" id="1436133"/>
    <lineage>
        <taxon>Bacteria</taxon>
        <taxon>Bacillati</taxon>
        <taxon>Actinomycetota</taxon>
        <taxon>Actinomycetes</taxon>
        <taxon>Kitasatosporales</taxon>
        <taxon>Streptomycetaceae</taxon>
        <taxon>Actinacidiphila</taxon>
    </lineage>
</organism>
<accession>A0A9W4E4W6</accession>
<dbReference type="PROSITE" id="PS50043">
    <property type="entry name" value="HTH_LUXR_2"/>
    <property type="match status" value="1"/>
</dbReference>
<dbReference type="SUPFAM" id="SSF46894">
    <property type="entry name" value="C-terminal effector domain of the bipartite response regulators"/>
    <property type="match status" value="1"/>
</dbReference>
<dbReference type="AlphaFoldDB" id="A0A9W4E4W6"/>
<dbReference type="Pfam" id="PF00196">
    <property type="entry name" value="GerE"/>
    <property type="match status" value="1"/>
</dbReference>
<evidence type="ECO:0000256" key="1">
    <source>
        <dbReference type="ARBA" id="ARBA00023015"/>
    </source>
</evidence>
<dbReference type="Proteomes" id="UP001153328">
    <property type="component" value="Unassembled WGS sequence"/>
</dbReference>
<dbReference type="InterPro" id="IPR036388">
    <property type="entry name" value="WH-like_DNA-bd_sf"/>
</dbReference>
<dbReference type="PANTHER" id="PTHR44688:SF16">
    <property type="entry name" value="DNA-BINDING TRANSCRIPTIONAL ACTIVATOR DEVR_DOSR"/>
    <property type="match status" value="1"/>
</dbReference>
<comment type="caution">
    <text evidence="5">The sequence shown here is derived from an EMBL/GenBank/DDBJ whole genome shotgun (WGS) entry which is preliminary data.</text>
</comment>
<dbReference type="PRINTS" id="PR00038">
    <property type="entry name" value="HTHLUXR"/>
</dbReference>
<dbReference type="SMART" id="SM00421">
    <property type="entry name" value="HTH_LUXR"/>
    <property type="match status" value="1"/>
</dbReference>
<name>A0A9W4E4W6_9ACTN</name>
<gene>
    <name evidence="5" type="ORF">SBRY_140135</name>
</gene>
<dbReference type="EMBL" id="CAJVAX010000006">
    <property type="protein sequence ID" value="CAG7622273.1"/>
    <property type="molecule type" value="Genomic_DNA"/>
</dbReference>
<dbReference type="PROSITE" id="PS00622">
    <property type="entry name" value="HTH_LUXR_1"/>
    <property type="match status" value="1"/>
</dbReference>
<keyword evidence="1" id="KW-0805">Transcription regulation</keyword>